<evidence type="ECO:0000256" key="1">
    <source>
        <dbReference type="SAM" id="Coils"/>
    </source>
</evidence>
<dbReference type="SUPFAM" id="SSF47413">
    <property type="entry name" value="lambda repressor-like DNA-binding domains"/>
    <property type="match status" value="1"/>
</dbReference>
<dbReference type="InterPro" id="IPR001387">
    <property type="entry name" value="Cro/C1-type_HTH"/>
</dbReference>
<dbReference type="InterPro" id="IPR011990">
    <property type="entry name" value="TPR-like_helical_dom_sf"/>
</dbReference>
<comment type="caution">
    <text evidence="3">The sequence shown here is derived from an EMBL/GenBank/DDBJ whole genome shotgun (WGS) entry which is preliminary data.</text>
</comment>
<dbReference type="RefSeq" id="WP_046810981.1">
    <property type="nucleotide sequence ID" value="NZ_CP141335.1"/>
</dbReference>
<dbReference type="PATRIC" id="fig|1590.148.peg.783"/>
<evidence type="ECO:0000313" key="4">
    <source>
        <dbReference type="Proteomes" id="UP000076882"/>
    </source>
</evidence>
<proteinExistence type="predicted"/>
<sequence>MDIKKFVARRKALQISQIKLSAGICTQATLSKFERRGRVPSLAILEQLCARLGLTVDELNEDQASSVTQMRQELDHIERQLMMEDYQVVLQALNRIAVSEIAAVPLRMQYYYLSGLLKSLINGAVSDVCFDFDQILDDLDQTHETVFTPLAYVGLGVMYSRLSELAKAQFYFEKVHQAVKQALVNGDDQDYLRLLTMIFYTAEYEATREDFTTSNGLINDGVSLCSEQHVTYYLPRLKYLATANAIQQCQPDEQIQQLLSETVAFARINHNQVVEVKAAALQRRYLQARKHA</sequence>
<keyword evidence="1" id="KW-0175">Coiled coil</keyword>
<accession>A0A162GAW7</accession>
<dbReference type="Pfam" id="PF01381">
    <property type="entry name" value="HTH_3"/>
    <property type="match status" value="1"/>
</dbReference>
<protein>
    <recommendedName>
        <fullName evidence="2">HTH cro/C1-type domain-containing protein</fullName>
    </recommendedName>
</protein>
<dbReference type="Proteomes" id="UP000076882">
    <property type="component" value="Unassembled WGS sequence"/>
</dbReference>
<evidence type="ECO:0000259" key="2">
    <source>
        <dbReference type="PROSITE" id="PS50943"/>
    </source>
</evidence>
<dbReference type="AlphaFoldDB" id="A0A162GAW7"/>
<gene>
    <name evidence="3" type="ORF">Lp19_2906</name>
</gene>
<name>A0A162GAW7_LACPN</name>
<feature type="domain" description="HTH cro/C1-type" evidence="2">
    <location>
        <begin position="8"/>
        <end position="59"/>
    </location>
</feature>
<feature type="coiled-coil region" evidence="1">
    <location>
        <begin position="42"/>
        <end position="80"/>
    </location>
</feature>
<dbReference type="CDD" id="cd00093">
    <property type="entry name" value="HTH_XRE"/>
    <property type="match status" value="1"/>
</dbReference>
<reference evidence="3 4" key="1">
    <citation type="submission" date="2016-03" db="EMBL/GenBank/DDBJ databases">
        <title>Comparative genomics of 54 Lactobacillus plantarum strains reveals genomic uncoupling from niche constraints.</title>
        <authorList>
            <person name="Martino M.E."/>
        </authorList>
    </citation>
    <scope>NUCLEOTIDE SEQUENCE [LARGE SCALE GENOMIC DNA]</scope>
    <source>
        <strain evidence="3 4">19.1</strain>
    </source>
</reference>
<dbReference type="GO" id="GO:0003677">
    <property type="term" value="F:DNA binding"/>
    <property type="evidence" value="ECO:0007669"/>
    <property type="project" value="InterPro"/>
</dbReference>
<dbReference type="SMART" id="SM00530">
    <property type="entry name" value="HTH_XRE"/>
    <property type="match status" value="1"/>
</dbReference>
<dbReference type="EMBL" id="LUXM01000040">
    <property type="protein sequence ID" value="KZU91620.1"/>
    <property type="molecule type" value="Genomic_DNA"/>
</dbReference>
<evidence type="ECO:0000313" key="3">
    <source>
        <dbReference type="EMBL" id="KZU91620.1"/>
    </source>
</evidence>
<organism evidence="3 4">
    <name type="scientific">Lactiplantibacillus plantarum</name>
    <name type="common">Lactobacillus plantarum</name>
    <dbReference type="NCBI Taxonomy" id="1590"/>
    <lineage>
        <taxon>Bacteria</taxon>
        <taxon>Bacillati</taxon>
        <taxon>Bacillota</taxon>
        <taxon>Bacilli</taxon>
        <taxon>Lactobacillales</taxon>
        <taxon>Lactobacillaceae</taxon>
        <taxon>Lactiplantibacillus</taxon>
    </lineage>
</organism>
<dbReference type="PROSITE" id="PS50943">
    <property type="entry name" value="HTH_CROC1"/>
    <property type="match status" value="1"/>
</dbReference>
<dbReference type="InterPro" id="IPR010982">
    <property type="entry name" value="Lambda_DNA-bd_dom_sf"/>
</dbReference>
<dbReference type="Gene3D" id="1.25.40.10">
    <property type="entry name" value="Tetratricopeptide repeat domain"/>
    <property type="match status" value="1"/>
</dbReference>